<keyword evidence="4" id="KW-1185">Reference proteome</keyword>
<feature type="compositionally biased region" description="Pro residues" evidence="1">
    <location>
        <begin position="24"/>
        <end position="33"/>
    </location>
</feature>
<keyword evidence="2" id="KW-0732">Signal</keyword>
<dbReference type="PROSITE" id="PS51257">
    <property type="entry name" value="PROKAR_LIPOPROTEIN"/>
    <property type="match status" value="1"/>
</dbReference>
<name>A0A7W8NDQ1_9DEIO</name>
<evidence type="ECO:0000313" key="4">
    <source>
        <dbReference type="Proteomes" id="UP000552709"/>
    </source>
</evidence>
<reference evidence="3 4" key="1">
    <citation type="submission" date="2020-08" db="EMBL/GenBank/DDBJ databases">
        <title>Genomic Encyclopedia of Type Strains, Phase IV (KMG-IV): sequencing the most valuable type-strain genomes for metagenomic binning, comparative biology and taxonomic classification.</title>
        <authorList>
            <person name="Goeker M."/>
        </authorList>
    </citation>
    <scope>NUCLEOTIDE SEQUENCE [LARGE SCALE GENOMIC DNA]</scope>
    <source>
        <strain evidence="3 4">DSM 27939</strain>
    </source>
</reference>
<dbReference type="AlphaFoldDB" id="A0A7W8NDQ1"/>
<dbReference type="EMBL" id="JACHFL010000005">
    <property type="protein sequence ID" value="MBB5363464.1"/>
    <property type="molecule type" value="Genomic_DNA"/>
</dbReference>
<sequence length="314" mass="33666">MKKRILASAFLLSLSLLTACGGPTPTPTPPSPPSSGGTPPDNSGGQPQPQPGGRTISGTLTAPKNGNVQGTYLLICPVVNNDCDWDGVGAIEVETSGAQATFATPDLPDGEYSVIAWKDNEPRNHFGAEDAFGVYSPDQKTMGRVRPPNAKVNISMMAFDEPGNAGPPADAPRTAVPAELVGNWSTLGSSGGGYYNPANGTWSPAGGQGLWYEIHSDGTFIYSSYIESRMYGCTINFFKYHTGTVAVQGDRAVFTATNAHQKFEDTCNPSRSYEKTWYPKPDEYRWGVGVRDGRSSMVLVENGKQEGLFFYRSQ</sequence>
<dbReference type="Proteomes" id="UP000552709">
    <property type="component" value="Unassembled WGS sequence"/>
</dbReference>
<evidence type="ECO:0000256" key="2">
    <source>
        <dbReference type="SAM" id="SignalP"/>
    </source>
</evidence>
<evidence type="ECO:0000313" key="3">
    <source>
        <dbReference type="EMBL" id="MBB5363464.1"/>
    </source>
</evidence>
<accession>A0A7W8NDQ1</accession>
<feature type="signal peptide" evidence="2">
    <location>
        <begin position="1"/>
        <end position="21"/>
    </location>
</feature>
<feature type="chain" id="PRO_5030518510" evidence="2">
    <location>
        <begin position="22"/>
        <end position="314"/>
    </location>
</feature>
<feature type="region of interest" description="Disordered" evidence="1">
    <location>
        <begin position="19"/>
        <end position="63"/>
    </location>
</feature>
<gene>
    <name evidence="3" type="ORF">HNQ08_002562</name>
</gene>
<evidence type="ECO:0000256" key="1">
    <source>
        <dbReference type="SAM" id="MobiDB-lite"/>
    </source>
</evidence>
<proteinExistence type="predicted"/>
<protein>
    <submittedName>
        <fullName evidence="3">Putative small lipoprotein YifL</fullName>
    </submittedName>
</protein>
<dbReference type="RefSeq" id="WP_184132372.1">
    <property type="nucleotide sequence ID" value="NZ_JACHFL010000005.1"/>
</dbReference>
<comment type="caution">
    <text evidence="3">The sequence shown here is derived from an EMBL/GenBank/DDBJ whole genome shotgun (WGS) entry which is preliminary data.</text>
</comment>
<organism evidence="3 4">
    <name type="scientific">Deinococcus humi</name>
    <dbReference type="NCBI Taxonomy" id="662880"/>
    <lineage>
        <taxon>Bacteria</taxon>
        <taxon>Thermotogati</taxon>
        <taxon>Deinococcota</taxon>
        <taxon>Deinococci</taxon>
        <taxon>Deinococcales</taxon>
        <taxon>Deinococcaceae</taxon>
        <taxon>Deinococcus</taxon>
    </lineage>
</organism>
<feature type="compositionally biased region" description="Low complexity" evidence="1">
    <location>
        <begin position="34"/>
        <end position="53"/>
    </location>
</feature>
<keyword evidence="3" id="KW-0449">Lipoprotein</keyword>